<dbReference type="InterPro" id="IPR006311">
    <property type="entry name" value="TAT_signal"/>
</dbReference>
<protein>
    <recommendedName>
        <fullName evidence="4">Allene oxide cyclase barrel-like domain-containing protein</fullName>
    </recommendedName>
</protein>
<feature type="signal peptide" evidence="1">
    <location>
        <begin position="1"/>
        <end position="36"/>
    </location>
</feature>
<accession>A0A428XTR9</accession>
<evidence type="ECO:0008006" key="4">
    <source>
        <dbReference type="Google" id="ProtNLM"/>
    </source>
</evidence>
<organism evidence="2 3">
    <name type="scientific">Kibdelosporangium aridum</name>
    <dbReference type="NCBI Taxonomy" id="2030"/>
    <lineage>
        <taxon>Bacteria</taxon>
        <taxon>Bacillati</taxon>
        <taxon>Actinomycetota</taxon>
        <taxon>Actinomycetes</taxon>
        <taxon>Pseudonocardiales</taxon>
        <taxon>Pseudonocardiaceae</taxon>
        <taxon>Kibdelosporangium</taxon>
    </lineage>
</organism>
<name>A0A428XTR9_KIBAR</name>
<proteinExistence type="predicted"/>
<dbReference type="PROSITE" id="PS51318">
    <property type="entry name" value="TAT"/>
    <property type="match status" value="1"/>
</dbReference>
<dbReference type="EMBL" id="QHKI01000136">
    <property type="protein sequence ID" value="RSM58700.1"/>
    <property type="molecule type" value="Genomic_DNA"/>
</dbReference>
<evidence type="ECO:0000313" key="2">
    <source>
        <dbReference type="EMBL" id="RSM58700.1"/>
    </source>
</evidence>
<dbReference type="Proteomes" id="UP000287547">
    <property type="component" value="Unassembled WGS sequence"/>
</dbReference>
<sequence>MPTTISRRVFTRFLGLLLAMTAVGLISLTAPRPATAAEVSPQAVCTEYVRVYNAATRDFMGSDFNKGATVSIFRLQNMFFFGDNLLPTSRGPRPFFRFLNTSNGDVRTYQPGVSDNGVMRDDNRDYTNRIVVGTLLYVGNWQVDASYVAECGLPDTQFLGNLQVN</sequence>
<evidence type="ECO:0000313" key="3">
    <source>
        <dbReference type="Proteomes" id="UP000287547"/>
    </source>
</evidence>
<gene>
    <name evidence="2" type="ORF">DMH04_55895</name>
</gene>
<feature type="chain" id="PRO_5019047472" description="Allene oxide cyclase barrel-like domain-containing protein" evidence="1">
    <location>
        <begin position="37"/>
        <end position="165"/>
    </location>
</feature>
<reference evidence="2 3" key="1">
    <citation type="submission" date="2018-05" db="EMBL/GenBank/DDBJ databases">
        <title>Evolution of GPA BGCs.</title>
        <authorList>
            <person name="Waglechner N."/>
            <person name="Wright G.D."/>
        </authorList>
    </citation>
    <scope>NUCLEOTIDE SEQUENCE [LARGE SCALE GENOMIC DNA]</scope>
    <source>
        <strain evidence="2 3">A82846</strain>
    </source>
</reference>
<dbReference type="AlphaFoldDB" id="A0A428XTR9"/>
<comment type="caution">
    <text evidence="2">The sequence shown here is derived from an EMBL/GenBank/DDBJ whole genome shotgun (WGS) entry which is preliminary data.</text>
</comment>
<evidence type="ECO:0000256" key="1">
    <source>
        <dbReference type="SAM" id="SignalP"/>
    </source>
</evidence>
<dbReference type="RefSeq" id="WP_037262320.1">
    <property type="nucleotide sequence ID" value="NZ_QHKI01000136.1"/>
</dbReference>
<keyword evidence="1" id="KW-0732">Signal</keyword>